<organism evidence="4 5">
    <name type="scientific">Salix suchowensis</name>
    <dbReference type="NCBI Taxonomy" id="1278906"/>
    <lineage>
        <taxon>Eukaryota</taxon>
        <taxon>Viridiplantae</taxon>
        <taxon>Streptophyta</taxon>
        <taxon>Embryophyta</taxon>
        <taxon>Tracheophyta</taxon>
        <taxon>Spermatophyta</taxon>
        <taxon>Magnoliopsida</taxon>
        <taxon>eudicotyledons</taxon>
        <taxon>Gunneridae</taxon>
        <taxon>Pentapetalae</taxon>
        <taxon>rosids</taxon>
        <taxon>fabids</taxon>
        <taxon>Malpighiales</taxon>
        <taxon>Salicaceae</taxon>
        <taxon>Saliceae</taxon>
        <taxon>Salix</taxon>
    </lineage>
</organism>
<reference evidence="4" key="2">
    <citation type="journal article" date="2023" name="Int. J. Mol. Sci.">
        <title>De Novo Assembly and Annotation of 11 Diverse Shrub Willow (Salix) Genomes Reveals Novel Gene Organization in Sex-Linked Regions.</title>
        <authorList>
            <person name="Hyden B."/>
            <person name="Feng K."/>
            <person name="Yates T.B."/>
            <person name="Jawdy S."/>
            <person name="Cereghino C."/>
            <person name="Smart L.B."/>
            <person name="Muchero W."/>
        </authorList>
    </citation>
    <scope>NUCLEOTIDE SEQUENCE</scope>
    <source>
        <tissue evidence="4">Shoot tip</tissue>
    </source>
</reference>
<name>A0ABQ9A1B5_9ROSI</name>
<evidence type="ECO:0000256" key="3">
    <source>
        <dbReference type="SAM" id="MobiDB-lite"/>
    </source>
</evidence>
<evidence type="ECO:0000313" key="5">
    <source>
        <dbReference type="Proteomes" id="UP001141253"/>
    </source>
</evidence>
<feature type="compositionally biased region" description="Polar residues" evidence="3">
    <location>
        <begin position="83"/>
        <end position="93"/>
    </location>
</feature>
<evidence type="ECO:0008006" key="6">
    <source>
        <dbReference type="Google" id="ProtNLM"/>
    </source>
</evidence>
<dbReference type="PANTHER" id="PTHR31342">
    <property type="entry name" value="PROTEIN CHUP1, CHLOROPLASTIC"/>
    <property type="match status" value="1"/>
</dbReference>
<keyword evidence="1 2" id="KW-0175">Coiled coil</keyword>
<dbReference type="PANTHER" id="PTHR31342:SF43">
    <property type="entry name" value="F11A17.16"/>
    <property type="match status" value="1"/>
</dbReference>
<dbReference type="EMBL" id="JAPFFI010000024">
    <property type="protein sequence ID" value="KAJ6313718.1"/>
    <property type="molecule type" value="Genomic_DNA"/>
</dbReference>
<evidence type="ECO:0000256" key="2">
    <source>
        <dbReference type="SAM" id="Coils"/>
    </source>
</evidence>
<protein>
    <recommendedName>
        <fullName evidence="6">Hydroxyproline-rich glycoprotein family protein</fullName>
    </recommendedName>
</protein>
<feature type="region of interest" description="Disordered" evidence="3">
    <location>
        <begin position="264"/>
        <end position="288"/>
    </location>
</feature>
<proteinExistence type="predicted"/>
<dbReference type="InterPro" id="IPR040265">
    <property type="entry name" value="CHUP1/IPGA1-like"/>
</dbReference>
<accession>A0ABQ9A1B5</accession>
<evidence type="ECO:0000256" key="1">
    <source>
        <dbReference type="ARBA" id="ARBA00023054"/>
    </source>
</evidence>
<dbReference type="Proteomes" id="UP001141253">
    <property type="component" value="Chromosome 10"/>
</dbReference>
<keyword evidence="5" id="KW-1185">Reference proteome</keyword>
<gene>
    <name evidence="4" type="ORF">OIU77_015075</name>
</gene>
<sequence>MPSFPSLSHSHSCTELCFLFFLFQCSTVYVARLVILSKHFILETRKPGFLQSPQKGPAMSQHSTTPSRHRVNFTTPKPAEAANNGSQVPSPANYTRAKSVPPDVKKDTKVRKSLVGNNKPKSGELFVGSQDVAVVGRFVNRPGSEQFARPRRQRPVLDPINASRRNEEESYRKGLHEKLELSETLIKDLQSEVLALKVELDKANGLNQELELQNKRLTGDLAAAEAKVSALNTRQQEPVEEHRRPKFKDIQKLIANKLENSPVKKEAIDGPSKVKTPPSPPPPVPHLMSKADVAERKAPTCPSLMPPPPPPPLPLMRPLARATTAPKTPAIVEFYNLIRKQEGKRDSLGLRCQYKPAKSSAHSSIVGEIQNRSTHLLAIKADIETKGDFINGLIQKVLAAAYTDIEDVLKFVDWLDVELSSLADERAVLKHFKWPEKKADAIREAAIEYRGLKLLESEISSYKDDSNNPCGTALKKMGVLHDKSERSIQKLIKLRNSVMNSYQAWNIPTDWMLDSGIVSKIKQASMRLAKMYMMRVMAELELARNSEREFNQEALLLQGLHFAYKAHQFAGGLDSETMCAFEEIRQRVPGHVGGSRELLAAIPSS</sequence>
<feature type="coiled-coil region" evidence="2">
    <location>
        <begin position="172"/>
        <end position="234"/>
    </location>
</feature>
<reference evidence="4" key="1">
    <citation type="submission" date="2022-10" db="EMBL/GenBank/DDBJ databases">
        <authorList>
            <person name="Hyden B.L."/>
            <person name="Feng K."/>
            <person name="Yates T."/>
            <person name="Jawdy S."/>
            <person name="Smart L.B."/>
            <person name="Muchero W."/>
        </authorList>
    </citation>
    <scope>NUCLEOTIDE SEQUENCE</scope>
    <source>
        <tissue evidence="4">Shoot tip</tissue>
    </source>
</reference>
<evidence type="ECO:0000313" key="4">
    <source>
        <dbReference type="EMBL" id="KAJ6313718.1"/>
    </source>
</evidence>
<comment type="caution">
    <text evidence="4">The sequence shown here is derived from an EMBL/GenBank/DDBJ whole genome shotgun (WGS) entry which is preliminary data.</text>
</comment>
<feature type="region of interest" description="Disordered" evidence="3">
    <location>
        <begin position="74"/>
        <end position="106"/>
    </location>
</feature>